<keyword evidence="4" id="KW-1185">Reference proteome</keyword>
<feature type="compositionally biased region" description="Basic and acidic residues" evidence="1">
    <location>
        <begin position="46"/>
        <end position="55"/>
    </location>
</feature>
<comment type="caution">
    <text evidence="3">The sequence shown here is derived from an EMBL/GenBank/DDBJ whole genome shotgun (WGS) entry which is preliminary data.</text>
</comment>
<gene>
    <name evidence="3" type="ORF">CPB84DRAFT_1840577</name>
</gene>
<dbReference type="Gene3D" id="1.10.10.10">
    <property type="entry name" value="Winged helix-like DNA-binding domain superfamily/Winged helix DNA-binding domain"/>
    <property type="match status" value="1"/>
</dbReference>
<dbReference type="InterPro" id="IPR036388">
    <property type="entry name" value="WH-like_DNA-bd_sf"/>
</dbReference>
<feature type="compositionally biased region" description="Polar residues" evidence="1">
    <location>
        <begin position="14"/>
        <end position="43"/>
    </location>
</feature>
<organism evidence="3 4">
    <name type="scientific">Gymnopilus junonius</name>
    <name type="common">Spectacular rustgill mushroom</name>
    <name type="synonym">Gymnopilus spectabilis subsp. junonius</name>
    <dbReference type="NCBI Taxonomy" id="109634"/>
    <lineage>
        <taxon>Eukaryota</taxon>
        <taxon>Fungi</taxon>
        <taxon>Dikarya</taxon>
        <taxon>Basidiomycota</taxon>
        <taxon>Agaricomycotina</taxon>
        <taxon>Agaricomycetes</taxon>
        <taxon>Agaricomycetidae</taxon>
        <taxon>Agaricales</taxon>
        <taxon>Agaricineae</taxon>
        <taxon>Hymenogastraceae</taxon>
        <taxon>Gymnopilus</taxon>
    </lineage>
</organism>
<accession>A0A9P5P450</accession>
<reference evidence="3" key="1">
    <citation type="submission" date="2020-11" db="EMBL/GenBank/DDBJ databases">
        <authorList>
            <consortium name="DOE Joint Genome Institute"/>
            <person name="Ahrendt S."/>
            <person name="Riley R."/>
            <person name="Andreopoulos W."/>
            <person name="LaButti K."/>
            <person name="Pangilinan J."/>
            <person name="Ruiz-duenas F.J."/>
            <person name="Barrasa J.M."/>
            <person name="Sanchez-Garcia M."/>
            <person name="Camarero S."/>
            <person name="Miyauchi S."/>
            <person name="Serrano A."/>
            <person name="Linde D."/>
            <person name="Babiker R."/>
            <person name="Drula E."/>
            <person name="Ayuso-Fernandez I."/>
            <person name="Pacheco R."/>
            <person name="Padilla G."/>
            <person name="Ferreira P."/>
            <person name="Barriuso J."/>
            <person name="Kellner H."/>
            <person name="Castanera R."/>
            <person name="Alfaro M."/>
            <person name="Ramirez L."/>
            <person name="Pisabarro A.G."/>
            <person name="Kuo A."/>
            <person name="Tritt A."/>
            <person name="Lipzen A."/>
            <person name="He G."/>
            <person name="Yan M."/>
            <person name="Ng V."/>
            <person name="Cullen D."/>
            <person name="Martin F."/>
            <person name="Rosso M.-N."/>
            <person name="Henrissat B."/>
            <person name="Hibbett D."/>
            <person name="Martinez A.T."/>
            <person name="Grigoriev I.V."/>
        </authorList>
    </citation>
    <scope>NUCLEOTIDE SEQUENCE</scope>
    <source>
        <strain evidence="3">AH 44721</strain>
    </source>
</reference>
<dbReference type="AlphaFoldDB" id="A0A9P5P450"/>
<feature type="region of interest" description="Disordered" evidence="1">
    <location>
        <begin position="1"/>
        <end position="57"/>
    </location>
</feature>
<dbReference type="OrthoDB" id="441517at2759"/>
<dbReference type="EMBL" id="JADNYJ010000001">
    <property type="protein sequence ID" value="KAF8913779.1"/>
    <property type="molecule type" value="Genomic_DNA"/>
</dbReference>
<evidence type="ECO:0000256" key="1">
    <source>
        <dbReference type="SAM" id="MobiDB-lite"/>
    </source>
</evidence>
<dbReference type="InterPro" id="IPR006785">
    <property type="entry name" value="Pex14_N"/>
</dbReference>
<evidence type="ECO:0000313" key="3">
    <source>
        <dbReference type="EMBL" id="KAF8913779.1"/>
    </source>
</evidence>
<dbReference type="Proteomes" id="UP000724874">
    <property type="component" value="Unassembled WGS sequence"/>
</dbReference>
<dbReference type="Pfam" id="PF04695">
    <property type="entry name" value="Pex14_N"/>
    <property type="match status" value="1"/>
</dbReference>
<proteinExistence type="predicted"/>
<sequence length="422" mass="47216">MFEVKKEDTPPLSKESTAQSSSPDKQSDTSQPSESQHVSESTPHSPPDDRSELLARARSFLASPQVQHQDTAAKRAFLVEKGLHDSEIEDLLRRQPQQPPVIPPRTYPQAPPSNLPVLLLGLARLFSWLAGGAAVLTLVYHRILLPRIAQTSLARNSLKSHHLSLLRRLTTSLSSLKELQSESLSILPHIDPFKESQPYSECNSLADALKIVFDKSKKRDNISQLPSITVLRCGLSDLAKDKDAKDTNPTTEELFSYIEGQIPWLLSEDGMLYENQLWETLSTYRSFEKIVPAITSPETEDPKITTNRWKYVPPIPSDPPPLLESLHTLSSVLPKDTKTRKSPFQHTLQSLSDFTGYISTQVYLPYRPSSTGLGLPNNNGQSTIEEELRKEIRALKGLALNRRSFMPSIARNSLPSPHIRTP</sequence>
<evidence type="ECO:0000259" key="2">
    <source>
        <dbReference type="Pfam" id="PF04695"/>
    </source>
</evidence>
<protein>
    <recommendedName>
        <fullName evidence="2">Peroxisome membrane anchor protein Pex14p N-terminal domain-containing protein</fullName>
    </recommendedName>
</protein>
<evidence type="ECO:0000313" key="4">
    <source>
        <dbReference type="Proteomes" id="UP000724874"/>
    </source>
</evidence>
<name>A0A9P5P450_GYMJU</name>
<feature type="domain" description="Peroxisome membrane anchor protein Pex14p N-terminal" evidence="2">
    <location>
        <begin position="49"/>
        <end position="94"/>
    </location>
</feature>